<dbReference type="InterPro" id="IPR042098">
    <property type="entry name" value="TauD-like_sf"/>
</dbReference>
<dbReference type="SUPFAM" id="SSF51197">
    <property type="entry name" value="Clavaminate synthase-like"/>
    <property type="match status" value="1"/>
</dbReference>
<evidence type="ECO:0000256" key="2">
    <source>
        <dbReference type="ARBA" id="ARBA00022723"/>
    </source>
</evidence>
<dbReference type="OrthoDB" id="581608at2"/>
<dbReference type="GO" id="GO:0000908">
    <property type="term" value="F:taurine dioxygenase activity"/>
    <property type="evidence" value="ECO:0007669"/>
    <property type="project" value="TreeGrafter"/>
</dbReference>
<keyword evidence="5" id="KW-0408">Iron</keyword>
<gene>
    <name evidence="7" type="ORF">FDO65_00635</name>
</gene>
<comment type="caution">
    <text evidence="7">The sequence shown here is derived from an EMBL/GenBank/DDBJ whole genome shotgun (WGS) entry which is preliminary data.</text>
</comment>
<evidence type="ECO:0000256" key="1">
    <source>
        <dbReference type="ARBA" id="ARBA00005896"/>
    </source>
</evidence>
<dbReference type="PANTHER" id="PTHR30468">
    <property type="entry name" value="ALPHA-KETOGLUTARATE-DEPENDENT SULFONATE DIOXYGENASE"/>
    <property type="match status" value="1"/>
</dbReference>
<comment type="similarity">
    <text evidence="1">Belongs to the TfdA dioxygenase family.</text>
</comment>
<dbReference type="PANTHER" id="PTHR30468:SF1">
    <property type="entry name" value="ALPHA-KETOGLUTARATE-DEPENDENT SULFONATE DIOXYGENASE"/>
    <property type="match status" value="1"/>
</dbReference>
<evidence type="ECO:0000256" key="4">
    <source>
        <dbReference type="ARBA" id="ARBA00023002"/>
    </source>
</evidence>
<proteinExistence type="inferred from homology"/>
<keyword evidence="8" id="KW-1185">Reference proteome</keyword>
<evidence type="ECO:0000256" key="3">
    <source>
        <dbReference type="ARBA" id="ARBA00022964"/>
    </source>
</evidence>
<dbReference type="Proteomes" id="UP000306985">
    <property type="component" value="Unassembled WGS sequence"/>
</dbReference>
<evidence type="ECO:0000259" key="6">
    <source>
        <dbReference type="Pfam" id="PF02668"/>
    </source>
</evidence>
<dbReference type="GO" id="GO:0006790">
    <property type="term" value="P:sulfur compound metabolic process"/>
    <property type="evidence" value="ECO:0007669"/>
    <property type="project" value="TreeGrafter"/>
</dbReference>
<dbReference type="Pfam" id="PF02668">
    <property type="entry name" value="TauD"/>
    <property type="match status" value="1"/>
</dbReference>
<dbReference type="AlphaFoldDB" id="A0A4V6CS56"/>
<sequence>MNENVLATVGVEVTDIDLGTLDEDAVDHLRDLLAEHGVLVLPDQQIDDEQFLSFLRRFGELAFTEGEQPLAGYPDLNVISNVGRDTPPRSQFHVDTSYVAQPPAYTALRAVQIPEQGGETVFTNQYRAYETLPADVRDRLEGRTIHHVVTGLDLDDQAETAADHPVFRPHPRTGRIALYLSTPQRCASVSGLSADESRATVEQLLDHSTREVNCLRHRWAPGDVVMWDNGVVLHKADHSGVVGNRVMHRGMVTGYGR</sequence>
<dbReference type="EMBL" id="SZZH01000001">
    <property type="protein sequence ID" value="TKV60275.1"/>
    <property type="molecule type" value="Genomic_DNA"/>
</dbReference>
<dbReference type="InterPro" id="IPR003819">
    <property type="entry name" value="TauD/TfdA-like"/>
</dbReference>
<keyword evidence="2" id="KW-0479">Metal-binding</keyword>
<accession>A0A4V6CS56</accession>
<reference evidence="7 8" key="1">
    <citation type="submission" date="2019-05" db="EMBL/GenBank/DDBJ databases">
        <title>Nakamurella sp. N5BH11, whole genome shotgun sequence.</title>
        <authorList>
            <person name="Tuo L."/>
        </authorList>
    </citation>
    <scope>NUCLEOTIDE SEQUENCE [LARGE SCALE GENOMIC DNA]</scope>
    <source>
        <strain evidence="7 8">N5BH11</strain>
    </source>
</reference>
<dbReference type="GO" id="GO:0046872">
    <property type="term" value="F:metal ion binding"/>
    <property type="evidence" value="ECO:0007669"/>
    <property type="project" value="UniProtKB-KW"/>
</dbReference>
<evidence type="ECO:0000256" key="5">
    <source>
        <dbReference type="ARBA" id="ARBA00023004"/>
    </source>
</evidence>
<evidence type="ECO:0000313" key="8">
    <source>
        <dbReference type="Proteomes" id="UP000306985"/>
    </source>
</evidence>
<name>A0A4V6CS56_9ACTN</name>
<dbReference type="InterPro" id="IPR051323">
    <property type="entry name" value="AtsK-like"/>
</dbReference>
<evidence type="ECO:0000313" key="7">
    <source>
        <dbReference type="EMBL" id="TKV60275.1"/>
    </source>
</evidence>
<dbReference type="Gene3D" id="3.60.130.10">
    <property type="entry name" value="Clavaminate synthase-like"/>
    <property type="match status" value="1"/>
</dbReference>
<feature type="domain" description="TauD/TfdA-like" evidence="6">
    <location>
        <begin position="9"/>
        <end position="250"/>
    </location>
</feature>
<protein>
    <submittedName>
        <fullName evidence="7">TauD/TfdA family dioxygenase</fullName>
    </submittedName>
</protein>
<keyword evidence="3 7" id="KW-0223">Dioxygenase</keyword>
<organism evidence="7 8">
    <name type="scientific">Nakamurella flava</name>
    <dbReference type="NCBI Taxonomy" id="2576308"/>
    <lineage>
        <taxon>Bacteria</taxon>
        <taxon>Bacillati</taxon>
        <taxon>Actinomycetota</taxon>
        <taxon>Actinomycetes</taxon>
        <taxon>Nakamurellales</taxon>
        <taxon>Nakamurellaceae</taxon>
        <taxon>Nakamurella</taxon>
    </lineage>
</organism>
<dbReference type="RefSeq" id="WP_137447578.1">
    <property type="nucleotide sequence ID" value="NZ_SZZH01000001.1"/>
</dbReference>
<keyword evidence="4" id="KW-0560">Oxidoreductase</keyword>
<dbReference type="GO" id="GO:0005737">
    <property type="term" value="C:cytoplasm"/>
    <property type="evidence" value="ECO:0007669"/>
    <property type="project" value="TreeGrafter"/>
</dbReference>